<dbReference type="PANTHER" id="PTHR43214:SF41">
    <property type="entry name" value="NITRATE_NITRITE RESPONSE REGULATOR PROTEIN NARP"/>
    <property type="match status" value="1"/>
</dbReference>
<evidence type="ECO:0000256" key="5">
    <source>
        <dbReference type="PROSITE-ProRule" id="PRU00169"/>
    </source>
</evidence>
<feature type="domain" description="Response regulatory" evidence="7">
    <location>
        <begin position="3"/>
        <end position="118"/>
    </location>
</feature>
<dbReference type="InterPro" id="IPR039420">
    <property type="entry name" value="WalR-like"/>
</dbReference>
<dbReference type="CDD" id="cd06170">
    <property type="entry name" value="LuxR_C_like"/>
    <property type="match status" value="1"/>
</dbReference>
<accession>A0A089YW14</accession>
<feature type="modified residue" description="4-aspartylphosphate" evidence="5">
    <location>
        <position position="53"/>
    </location>
</feature>
<dbReference type="Pfam" id="PF00072">
    <property type="entry name" value="Response_reg"/>
    <property type="match status" value="1"/>
</dbReference>
<dbReference type="SMART" id="SM00421">
    <property type="entry name" value="HTH_LUXR"/>
    <property type="match status" value="1"/>
</dbReference>
<dbReference type="PROSITE" id="PS50043">
    <property type="entry name" value="HTH_LUXR_2"/>
    <property type="match status" value="1"/>
</dbReference>
<dbReference type="HOGENOM" id="CLU_000445_90_1_6"/>
<dbReference type="CDD" id="cd17535">
    <property type="entry name" value="REC_NarL-like"/>
    <property type="match status" value="1"/>
</dbReference>
<dbReference type="SUPFAM" id="SSF52172">
    <property type="entry name" value="CheY-like"/>
    <property type="match status" value="1"/>
</dbReference>
<dbReference type="InterPro" id="IPR016032">
    <property type="entry name" value="Sig_transdc_resp-reg_C-effctor"/>
</dbReference>
<dbReference type="SUPFAM" id="SSF46894">
    <property type="entry name" value="C-terminal effector domain of the bipartite response regulators"/>
    <property type="match status" value="1"/>
</dbReference>
<evidence type="ECO:0000259" key="7">
    <source>
        <dbReference type="PROSITE" id="PS50110"/>
    </source>
</evidence>
<dbReference type="eggNOG" id="COG2197">
    <property type="taxonomic scope" value="Bacteria"/>
</dbReference>
<keyword evidence="9" id="KW-1185">Reference proteome</keyword>
<evidence type="ECO:0000313" key="8">
    <source>
        <dbReference type="EMBL" id="AIS17895.1"/>
    </source>
</evidence>
<dbReference type="PROSITE" id="PS50110">
    <property type="entry name" value="RESPONSE_REGULATORY"/>
    <property type="match status" value="1"/>
</dbReference>
<dbReference type="PROSITE" id="PS00622">
    <property type="entry name" value="HTH_LUXR_1"/>
    <property type="match status" value="1"/>
</dbReference>
<dbReference type="Proteomes" id="UP000029499">
    <property type="component" value="Chromosome"/>
</dbReference>
<dbReference type="OrthoDB" id="5593303at2"/>
<dbReference type="PANTHER" id="PTHR43214">
    <property type="entry name" value="TWO-COMPONENT RESPONSE REGULATOR"/>
    <property type="match status" value="1"/>
</dbReference>
<dbReference type="InterPro" id="IPR058245">
    <property type="entry name" value="NreC/VraR/RcsB-like_REC"/>
</dbReference>
<dbReference type="InterPro" id="IPR000792">
    <property type="entry name" value="Tscrpt_reg_LuxR_C"/>
</dbReference>
<dbReference type="InterPro" id="IPR001789">
    <property type="entry name" value="Sig_transdc_resp-reg_receiver"/>
</dbReference>
<dbReference type="InterPro" id="IPR011006">
    <property type="entry name" value="CheY-like_superfamily"/>
</dbReference>
<dbReference type="PRINTS" id="PR00038">
    <property type="entry name" value="HTHLUXR"/>
</dbReference>
<reference evidence="8 9" key="1">
    <citation type="journal article" date="2015" name="J. Biotechnol.">
        <title>Complete genome sequence of Pseudomonas rhizosphaerae IH5T (=DSM 16299T), a phosphate-solubilizing rhizobacterium for bacterial biofertilizer.</title>
        <authorList>
            <person name="Kwak Y."/>
            <person name="Jung B.K."/>
            <person name="Shin J.H."/>
        </authorList>
    </citation>
    <scope>NUCLEOTIDE SEQUENCE [LARGE SCALE GENOMIC DNA]</scope>
    <source>
        <strain evidence="8">DSM 16299</strain>
    </source>
</reference>
<dbReference type="SMART" id="SM00448">
    <property type="entry name" value="REC"/>
    <property type="match status" value="1"/>
</dbReference>
<dbReference type="EMBL" id="CP009533">
    <property type="protein sequence ID" value="AIS17895.1"/>
    <property type="molecule type" value="Genomic_DNA"/>
</dbReference>
<keyword evidence="3" id="KW-0238">DNA-binding</keyword>
<dbReference type="AlphaFoldDB" id="A0A089YW14"/>
<dbReference type="STRING" id="216142.LT40_11060"/>
<dbReference type="RefSeq" id="WP_043189858.1">
    <property type="nucleotide sequence ID" value="NZ_CP009533.1"/>
</dbReference>
<evidence type="ECO:0000256" key="1">
    <source>
        <dbReference type="ARBA" id="ARBA00022553"/>
    </source>
</evidence>
<dbReference type="InterPro" id="IPR036388">
    <property type="entry name" value="WH-like_DNA-bd_sf"/>
</dbReference>
<evidence type="ECO:0000256" key="2">
    <source>
        <dbReference type="ARBA" id="ARBA00023015"/>
    </source>
</evidence>
<evidence type="ECO:0000256" key="4">
    <source>
        <dbReference type="ARBA" id="ARBA00023163"/>
    </source>
</evidence>
<dbReference type="Gene3D" id="3.40.50.2300">
    <property type="match status" value="1"/>
</dbReference>
<dbReference type="GO" id="GO:0003677">
    <property type="term" value="F:DNA binding"/>
    <property type="evidence" value="ECO:0007669"/>
    <property type="project" value="UniProtKB-KW"/>
</dbReference>
<dbReference type="Gene3D" id="1.10.10.10">
    <property type="entry name" value="Winged helix-like DNA-binding domain superfamily/Winged helix DNA-binding domain"/>
    <property type="match status" value="1"/>
</dbReference>
<name>A0A089YW14_9PSED</name>
<feature type="domain" description="HTH luxR-type" evidence="6">
    <location>
        <begin position="141"/>
        <end position="206"/>
    </location>
</feature>
<keyword evidence="1 5" id="KW-0597">Phosphoprotein</keyword>
<dbReference type="GO" id="GO:0000160">
    <property type="term" value="P:phosphorelay signal transduction system"/>
    <property type="evidence" value="ECO:0007669"/>
    <property type="project" value="InterPro"/>
</dbReference>
<evidence type="ECO:0000256" key="3">
    <source>
        <dbReference type="ARBA" id="ARBA00023125"/>
    </source>
</evidence>
<dbReference type="KEGG" id="prh:LT40_11060"/>
<keyword evidence="2" id="KW-0805">Transcription regulation</keyword>
<evidence type="ECO:0000313" key="9">
    <source>
        <dbReference type="Proteomes" id="UP000029499"/>
    </source>
</evidence>
<proteinExistence type="predicted"/>
<dbReference type="Pfam" id="PF00196">
    <property type="entry name" value="GerE"/>
    <property type="match status" value="1"/>
</dbReference>
<protein>
    <submittedName>
        <fullName evidence="8">LuxR family transcriptional regulator</fullName>
    </submittedName>
</protein>
<gene>
    <name evidence="8" type="ORF">LT40_11060</name>
</gene>
<sequence>MRTALIIDDHPFIRSSVKLLLKQERFSVVAEAQDGIDGVLMAKTHQPDLIVLDISLPGLDGMSVIARIKELGTGSRIVILTSQAAEHFSLRCMKLGAMGYVSKRDDLNELRKAVTAIGTGFTYFPVVAFSSVRNSDGLISEAESIARLTNRELTILQHLARGLSNKAIGELMLLSNKTVSTYKFRLMDKLQMGSLVELAELAKRNFLV</sequence>
<evidence type="ECO:0000259" key="6">
    <source>
        <dbReference type="PROSITE" id="PS50043"/>
    </source>
</evidence>
<keyword evidence="4" id="KW-0804">Transcription</keyword>
<dbReference type="GO" id="GO:0006355">
    <property type="term" value="P:regulation of DNA-templated transcription"/>
    <property type="evidence" value="ECO:0007669"/>
    <property type="project" value="InterPro"/>
</dbReference>
<organism evidence="8 9">
    <name type="scientific">Pseudomonas rhizosphaerae</name>
    <dbReference type="NCBI Taxonomy" id="216142"/>
    <lineage>
        <taxon>Bacteria</taxon>
        <taxon>Pseudomonadati</taxon>
        <taxon>Pseudomonadota</taxon>
        <taxon>Gammaproteobacteria</taxon>
        <taxon>Pseudomonadales</taxon>
        <taxon>Pseudomonadaceae</taxon>
        <taxon>Pseudomonas</taxon>
    </lineage>
</organism>